<dbReference type="InterPro" id="IPR001563">
    <property type="entry name" value="Peptidase_S10"/>
</dbReference>
<evidence type="ECO:0000313" key="2">
    <source>
        <dbReference type="EMBL" id="MFC3689476.1"/>
    </source>
</evidence>
<evidence type="ECO:0000313" key="3">
    <source>
        <dbReference type="Proteomes" id="UP001595685"/>
    </source>
</evidence>
<comment type="caution">
    <text evidence="2">The sequence shown here is derived from an EMBL/GenBank/DDBJ whole genome shotgun (WGS) entry which is preliminary data.</text>
</comment>
<feature type="compositionally biased region" description="Polar residues" evidence="1">
    <location>
        <begin position="1"/>
        <end position="10"/>
    </location>
</feature>
<protein>
    <submittedName>
        <fullName evidence="2">S10 family peptidase</fullName>
    </submittedName>
</protein>
<dbReference type="InterPro" id="IPR029058">
    <property type="entry name" value="AB_hydrolase_fold"/>
</dbReference>
<evidence type="ECO:0000256" key="1">
    <source>
        <dbReference type="SAM" id="MobiDB-lite"/>
    </source>
</evidence>
<keyword evidence="3" id="KW-1185">Reference proteome</keyword>
<feature type="compositionally biased region" description="Gly residues" evidence="1">
    <location>
        <begin position="28"/>
        <end position="43"/>
    </location>
</feature>
<dbReference type="Gene3D" id="3.40.50.1820">
    <property type="entry name" value="alpha/beta hydrolase"/>
    <property type="match status" value="1"/>
</dbReference>
<organism evidence="2 3">
    <name type="scientific">Aquipuribacter hungaricus</name>
    <dbReference type="NCBI Taxonomy" id="545624"/>
    <lineage>
        <taxon>Bacteria</taxon>
        <taxon>Bacillati</taxon>
        <taxon>Actinomycetota</taxon>
        <taxon>Actinomycetes</taxon>
        <taxon>Micrococcales</taxon>
        <taxon>Intrasporangiaceae</taxon>
        <taxon>Aquipuribacter</taxon>
    </lineage>
</organism>
<sequence>MSEDTSSTTGTGAGPDDDEDAATAGAPMAGGSGGSEKGAGTTGGKAADEEPTDDLVTTEHRLQVLVDQAAGGDPTAPGATRELRYRARTGRLVVRRETTGDKGSEGHTAVAQMAVTSYEVLGEDGVPDTSRPVTFVFNGGPGASSVWLHLGVLGPRRVVMGDAGSLLPPPGGLADNPQTLLTETDLVFVDPVSTGWSRVRTGRKAEEFHGFTGDVESVSELIRLWVTRNDRWLSPKLLAGESYGTLRAVAVAKHLQERHHLPVNGIALVSMVLDMGTIRFQPGNDRPYPAFLPTYAALGHFHGVAGAEVPLAEHVAAASEFARGEYTAALAAGSRIDPDQRARVVARVAELTGLSEDFVDRVDLRIEHLRFYAELLRHRRQVVGRLDGRFVGYEDDAAHEQISADPFITATGGPYTAAFLHYVSTELGYRNDLPYKVLSELVHPWSYKEFEGRSVTVAHDLGTLLRRNEHLRVHVACGYYDGATPFAAAEDTLAQLKVPAEAHRRVETAYYESGHMMYLQEPSRVQQSADLAAFVRGCLPG</sequence>
<feature type="region of interest" description="Disordered" evidence="1">
    <location>
        <begin position="1"/>
        <end position="54"/>
    </location>
</feature>
<accession>A0ABV7WLM9</accession>
<reference evidence="3" key="1">
    <citation type="journal article" date="2019" name="Int. J. Syst. Evol. Microbiol.">
        <title>The Global Catalogue of Microorganisms (GCM) 10K type strain sequencing project: providing services to taxonomists for standard genome sequencing and annotation.</title>
        <authorList>
            <consortium name="The Broad Institute Genomics Platform"/>
            <consortium name="The Broad Institute Genome Sequencing Center for Infectious Disease"/>
            <person name="Wu L."/>
            <person name="Ma J."/>
        </authorList>
    </citation>
    <scope>NUCLEOTIDE SEQUENCE [LARGE SCALE GENOMIC DNA]</scope>
    <source>
        <strain evidence="3">NCAIM B.02333</strain>
    </source>
</reference>
<dbReference type="SUPFAM" id="SSF53474">
    <property type="entry name" value="alpha/beta-Hydrolases"/>
    <property type="match status" value="1"/>
</dbReference>
<dbReference type="RefSeq" id="WP_340291788.1">
    <property type="nucleotide sequence ID" value="NZ_JBBEOI010000049.1"/>
</dbReference>
<name>A0ABV7WLM9_9MICO</name>
<dbReference type="Pfam" id="PF00450">
    <property type="entry name" value="Peptidase_S10"/>
    <property type="match status" value="1"/>
</dbReference>
<proteinExistence type="predicted"/>
<gene>
    <name evidence="2" type="ORF">ACFOLH_14085</name>
</gene>
<dbReference type="Proteomes" id="UP001595685">
    <property type="component" value="Unassembled WGS sequence"/>
</dbReference>
<dbReference type="EMBL" id="JBHRWW010000010">
    <property type="protein sequence ID" value="MFC3689476.1"/>
    <property type="molecule type" value="Genomic_DNA"/>
</dbReference>